<dbReference type="SUPFAM" id="SSF53955">
    <property type="entry name" value="Lysozyme-like"/>
    <property type="match status" value="1"/>
</dbReference>
<evidence type="ECO:0000259" key="4">
    <source>
        <dbReference type="Pfam" id="PF06737"/>
    </source>
</evidence>
<feature type="domain" description="Resuscitation-promoting factor core lysozyme-like" evidence="4">
    <location>
        <begin position="38"/>
        <end position="114"/>
    </location>
</feature>
<dbReference type="InterPro" id="IPR010618">
    <property type="entry name" value="RPF"/>
</dbReference>
<evidence type="ECO:0000256" key="1">
    <source>
        <dbReference type="ARBA" id="ARBA00010830"/>
    </source>
</evidence>
<sequence>MSGRHRKPSQSNYSVAKIAVTGAVLGGGGFALAGHAAAATDGEWDRVADCESSGNWDINTGNGYQGGLQFAPSTWSAHGGGEFAPSAHLASKNEQILVAERVLATQGRGAWPVCGTGLSAATERTLPPEDLPPPAEEVPPPPADLPPWELPPPPADLPPPAEEVPPPPADLPPWELPPPPADDVPPPPADLPPPPADGPPPAPEDLPPPPADDVPPPPADLPPGELPPPPADAPPVAEDVPPPPADLPPPPPADLPPGELPPPPADDVPPPPADLPPPPADLPPPPADGPPAMEAFTAVPPSDLPPADPGALPDLQAVPQPVFDVANQLMTGESPEGLDLPQEMPRGNDIPLDLAGHPDAGYVQELWQAMQDQGITDPEAMAALADPEAQPI</sequence>
<dbReference type="Pfam" id="PF06737">
    <property type="entry name" value="Transglycosylas"/>
    <property type="match status" value="1"/>
</dbReference>
<dbReference type="InterPro" id="IPR023346">
    <property type="entry name" value="Lysozyme-like_dom_sf"/>
</dbReference>
<dbReference type="CDD" id="cd13925">
    <property type="entry name" value="RPF"/>
    <property type="match status" value="1"/>
</dbReference>
<accession>A0ABY3U7G3</accession>
<gene>
    <name evidence="5" type="ORF">MIU77_03175</name>
</gene>
<proteinExistence type="inferred from homology"/>
<feature type="region of interest" description="Disordered" evidence="3">
    <location>
        <begin position="332"/>
        <end position="357"/>
    </location>
</feature>
<feature type="compositionally biased region" description="Pro residues" evidence="3">
    <location>
        <begin position="240"/>
        <end position="289"/>
    </location>
</feature>
<keyword evidence="6" id="KW-1185">Reference proteome</keyword>
<comment type="similarity">
    <text evidence="1">Belongs to the transglycosylase family. Rpf subfamily.</text>
</comment>
<feature type="compositionally biased region" description="Pro residues" evidence="3">
    <location>
        <begin position="129"/>
        <end position="233"/>
    </location>
</feature>
<evidence type="ECO:0000313" key="6">
    <source>
        <dbReference type="Proteomes" id="UP001055200"/>
    </source>
</evidence>
<reference evidence="5" key="1">
    <citation type="submission" date="2022-08" db="EMBL/GenBank/DDBJ databases">
        <title>Complete genome sequence of 14 non-tuberculosis mycobacteria type-strains.</title>
        <authorList>
            <person name="Igarashi Y."/>
            <person name="Osugi A."/>
            <person name="Mitarai S."/>
        </authorList>
    </citation>
    <scope>NUCLEOTIDE SEQUENCE</scope>
    <source>
        <strain evidence="5">DSM 45575</strain>
    </source>
</reference>
<evidence type="ECO:0000256" key="3">
    <source>
        <dbReference type="SAM" id="MobiDB-lite"/>
    </source>
</evidence>
<evidence type="ECO:0000256" key="2">
    <source>
        <dbReference type="ARBA" id="ARBA00022801"/>
    </source>
</evidence>
<dbReference type="Gene3D" id="1.10.530.10">
    <property type="match status" value="1"/>
</dbReference>
<dbReference type="RefSeq" id="WP_240171615.1">
    <property type="nucleotide sequence ID" value="NZ_CP092365.1"/>
</dbReference>
<dbReference type="Proteomes" id="UP001055200">
    <property type="component" value="Chromosome"/>
</dbReference>
<dbReference type="EMBL" id="CP092365">
    <property type="protein sequence ID" value="ULN53364.1"/>
    <property type="molecule type" value="Genomic_DNA"/>
</dbReference>
<organism evidence="5 6">
    <name type="scientific">Mycolicibacillus parakoreensis</name>
    <dbReference type="NCBI Taxonomy" id="1069221"/>
    <lineage>
        <taxon>Bacteria</taxon>
        <taxon>Bacillati</taxon>
        <taxon>Actinomycetota</taxon>
        <taxon>Actinomycetes</taxon>
        <taxon>Mycobacteriales</taxon>
        <taxon>Mycobacteriaceae</taxon>
        <taxon>Mycolicibacillus</taxon>
    </lineage>
</organism>
<keyword evidence="2" id="KW-0378">Hydrolase</keyword>
<feature type="region of interest" description="Disordered" evidence="3">
    <location>
        <begin position="123"/>
        <end position="315"/>
    </location>
</feature>
<evidence type="ECO:0000313" key="5">
    <source>
        <dbReference type="EMBL" id="ULN53364.1"/>
    </source>
</evidence>
<name>A0ABY3U7G3_9MYCO</name>
<protein>
    <submittedName>
        <fullName evidence="5">Transglycosylase family protein</fullName>
    </submittedName>
</protein>